<comment type="cofactor">
    <cofactor evidence="4">
        <name>Mg(2+)</name>
        <dbReference type="ChEBI" id="CHEBI:18420"/>
    </cofactor>
</comment>
<proteinExistence type="inferred from homology"/>
<evidence type="ECO:0000256" key="18">
    <source>
        <dbReference type="ARBA" id="ARBA00023052"/>
    </source>
</evidence>
<comment type="similarity">
    <text evidence="7">Belongs to the transketolase family.</text>
</comment>
<evidence type="ECO:0000256" key="15">
    <source>
        <dbReference type="ARBA" id="ARBA00022842"/>
    </source>
</evidence>
<dbReference type="InterPro" id="IPR005475">
    <property type="entry name" value="Transketolase-like_Pyr-bd"/>
</dbReference>
<keyword evidence="11" id="KW-0597">Phosphoprotein</keyword>
<comment type="subunit">
    <text evidence="8">Homodimer.</text>
</comment>
<dbReference type="Pfam" id="PF02779">
    <property type="entry name" value="Transket_pyr"/>
    <property type="match status" value="1"/>
</dbReference>
<keyword evidence="15" id="KW-0460">Magnesium</keyword>
<dbReference type="SMART" id="SM00861">
    <property type="entry name" value="Transket_pyr"/>
    <property type="match status" value="1"/>
</dbReference>
<dbReference type="GO" id="GO:0005789">
    <property type="term" value="C:endoplasmic reticulum membrane"/>
    <property type="evidence" value="ECO:0007669"/>
    <property type="project" value="TreeGrafter"/>
</dbReference>
<evidence type="ECO:0000256" key="4">
    <source>
        <dbReference type="ARBA" id="ARBA00001946"/>
    </source>
</evidence>
<dbReference type="InterPro" id="IPR009014">
    <property type="entry name" value="Transketo_C/PFOR_II"/>
</dbReference>
<dbReference type="InterPro" id="IPR051424">
    <property type="entry name" value="Transketolase-like"/>
</dbReference>
<dbReference type="InterPro" id="IPR020826">
    <property type="entry name" value="Transketolase_BS"/>
</dbReference>
<dbReference type="InterPro" id="IPR005474">
    <property type="entry name" value="Transketolase_N"/>
</dbReference>
<dbReference type="Proteomes" id="UP001295444">
    <property type="component" value="Chromosome 08"/>
</dbReference>
<sequence length="627" mass="67796">MADYHKPDQQTLQGLKDTANRLRILSIRATTAAGSGHPTSCCSAAEIMSVLFFHSMKYKAQDPKNPSNDRFVMSKGHAAPILYAAWAEAGFLPESELLNLRKIDSILEGHPVPKQEFVDVATGSLGQGLGAACGMAYTGKFFDKASYRVFCLLGDGESSEGSVWEAMAFAGFYKLDNLVAIFDVNRLGQSDPAPLQHKVDIYQKRCEAFGWHTVVVDGHSVEELCKAFSPVKNQPTAIIAKTFKGKGISGVEDKENWHGKPLPKDLAEQSIKEIESKISNKKKLSPASPEEDAPAVSIKNIKMSSPPSFKLGEKIATRKAYGLALAKLGKANNRVIALDGDTKNSTFAELFKKEHPDRYIECYIAEQNMVSVAVGATTRDRTVAFASAFATFFSRAFDQIRMAAISESNINLCGSHCGVSIGEDGASQMGLEDIAMFRTIPTATVFYPSDAVSTEKAVELAANTKGICFIRTSRPENAVIYSSNEEFKVGQAKVVAHSKDDKVTVIGAAVTLHEALAAAEQLKKENIHIRIIDLFTIKPLDRKTILENAKATKGRIITVEDHYHEGGIGEAVAAAVIGEPGITVKSLAVSHVPRSGKPAELLKMFGIDKDAIVEAVRAAISQTTNSV</sequence>
<keyword evidence="16" id="KW-0832">Ubl conjugation</keyword>
<keyword evidence="17" id="KW-0007">Acetylation</keyword>
<dbReference type="NCBIfam" id="NF004559">
    <property type="entry name" value="PRK05899.2-5"/>
    <property type="match status" value="1"/>
</dbReference>
<evidence type="ECO:0000256" key="6">
    <source>
        <dbReference type="ARBA" id="ARBA00002931"/>
    </source>
</evidence>
<dbReference type="GO" id="GO:0030976">
    <property type="term" value="F:thiamine pyrophosphate binding"/>
    <property type="evidence" value="ECO:0007669"/>
    <property type="project" value="TreeGrafter"/>
</dbReference>
<dbReference type="GO" id="GO:0070062">
    <property type="term" value="C:extracellular exosome"/>
    <property type="evidence" value="ECO:0007669"/>
    <property type="project" value="TreeGrafter"/>
</dbReference>
<keyword evidence="22" id="KW-1185">Reference proteome</keyword>
<dbReference type="SUPFAM" id="SSF52518">
    <property type="entry name" value="Thiamin diphosphate-binding fold (THDP-binding)"/>
    <property type="match status" value="2"/>
</dbReference>
<dbReference type="FunFam" id="3.40.50.920:FF:000008">
    <property type="entry name" value="transketolase isoform X2"/>
    <property type="match status" value="1"/>
</dbReference>
<evidence type="ECO:0000256" key="12">
    <source>
        <dbReference type="ARBA" id="ARBA00022679"/>
    </source>
</evidence>
<dbReference type="CDD" id="cd07033">
    <property type="entry name" value="TPP_PYR_DXS_TK_like"/>
    <property type="match status" value="1"/>
</dbReference>
<dbReference type="PROSITE" id="PS00802">
    <property type="entry name" value="TRANSKETOLASE_2"/>
    <property type="match status" value="1"/>
</dbReference>
<evidence type="ECO:0000256" key="13">
    <source>
        <dbReference type="ARBA" id="ARBA00022723"/>
    </source>
</evidence>
<dbReference type="InterPro" id="IPR029061">
    <property type="entry name" value="THDP-binding"/>
</dbReference>
<evidence type="ECO:0000256" key="5">
    <source>
        <dbReference type="ARBA" id="ARBA00001964"/>
    </source>
</evidence>
<evidence type="ECO:0000256" key="10">
    <source>
        <dbReference type="ARBA" id="ARBA00022499"/>
    </source>
</evidence>
<comment type="cofactor">
    <cofactor evidence="3">
        <name>Co(2+)</name>
        <dbReference type="ChEBI" id="CHEBI:48828"/>
    </cofactor>
</comment>
<comment type="cofactor">
    <cofactor evidence="2">
        <name>Mn(2+)</name>
        <dbReference type="ChEBI" id="CHEBI:29035"/>
    </cofactor>
</comment>
<comment type="catalytic activity">
    <reaction evidence="19">
        <text>D-sedoheptulose 7-phosphate + D-glyceraldehyde 3-phosphate = aldehydo-D-ribose 5-phosphate + D-xylulose 5-phosphate</text>
        <dbReference type="Rhea" id="RHEA:10508"/>
        <dbReference type="ChEBI" id="CHEBI:57483"/>
        <dbReference type="ChEBI" id="CHEBI:57737"/>
        <dbReference type="ChEBI" id="CHEBI:58273"/>
        <dbReference type="ChEBI" id="CHEBI:59776"/>
        <dbReference type="EC" id="2.2.1.1"/>
    </reaction>
</comment>
<evidence type="ECO:0000313" key="21">
    <source>
        <dbReference type="EMBL" id="CAH2313136.1"/>
    </source>
</evidence>
<dbReference type="FunFam" id="3.40.50.970:FF:000033">
    <property type="entry name" value="Transketolase isoform 1"/>
    <property type="match status" value="1"/>
</dbReference>
<keyword evidence="13" id="KW-0479">Metal-binding</keyword>
<evidence type="ECO:0000256" key="7">
    <source>
        <dbReference type="ARBA" id="ARBA00007131"/>
    </source>
</evidence>
<evidence type="ECO:0000256" key="8">
    <source>
        <dbReference type="ARBA" id="ARBA00011738"/>
    </source>
</evidence>
<reference evidence="21" key="1">
    <citation type="submission" date="2022-03" db="EMBL/GenBank/DDBJ databases">
        <authorList>
            <person name="Alioto T."/>
            <person name="Alioto T."/>
            <person name="Gomez Garrido J."/>
        </authorList>
    </citation>
    <scope>NUCLEOTIDE SEQUENCE</scope>
</reference>
<dbReference type="CDD" id="cd02012">
    <property type="entry name" value="TPP_TK"/>
    <property type="match status" value="1"/>
</dbReference>
<evidence type="ECO:0000256" key="19">
    <source>
        <dbReference type="ARBA" id="ARBA00049473"/>
    </source>
</evidence>
<evidence type="ECO:0000313" key="22">
    <source>
        <dbReference type="Proteomes" id="UP001295444"/>
    </source>
</evidence>
<dbReference type="GO" id="GO:0046872">
    <property type="term" value="F:metal ion binding"/>
    <property type="evidence" value="ECO:0007669"/>
    <property type="project" value="UniProtKB-KW"/>
</dbReference>
<dbReference type="Gene3D" id="3.40.50.970">
    <property type="match status" value="2"/>
</dbReference>
<dbReference type="Pfam" id="PF02780">
    <property type="entry name" value="Transketolase_C"/>
    <property type="match status" value="1"/>
</dbReference>
<dbReference type="PANTHER" id="PTHR43195:SF3">
    <property type="entry name" value="TRANSKETOLASE"/>
    <property type="match status" value="1"/>
</dbReference>
<dbReference type="GO" id="GO:0009052">
    <property type="term" value="P:pentose-phosphate shunt, non-oxidative branch"/>
    <property type="evidence" value="ECO:0007669"/>
    <property type="project" value="TreeGrafter"/>
</dbReference>
<organism evidence="21 22">
    <name type="scientific">Pelobates cultripes</name>
    <name type="common">Western spadefoot toad</name>
    <dbReference type="NCBI Taxonomy" id="61616"/>
    <lineage>
        <taxon>Eukaryota</taxon>
        <taxon>Metazoa</taxon>
        <taxon>Chordata</taxon>
        <taxon>Craniata</taxon>
        <taxon>Vertebrata</taxon>
        <taxon>Euteleostomi</taxon>
        <taxon>Amphibia</taxon>
        <taxon>Batrachia</taxon>
        <taxon>Anura</taxon>
        <taxon>Pelobatoidea</taxon>
        <taxon>Pelobatidae</taxon>
        <taxon>Pelobates</taxon>
    </lineage>
</organism>
<evidence type="ECO:0000256" key="1">
    <source>
        <dbReference type="ARBA" id="ARBA00001913"/>
    </source>
</evidence>
<dbReference type="Gene3D" id="3.40.50.920">
    <property type="match status" value="1"/>
</dbReference>
<name>A0AAD1WJ20_PELCU</name>
<dbReference type="Pfam" id="PF00456">
    <property type="entry name" value="Transketolase_N"/>
    <property type="match status" value="1"/>
</dbReference>
<comment type="function">
    <text evidence="6">Catalyzes the transfer of a two-carbon ketol group from a ketose donor to an aldose acceptor, via a covalent intermediate with the cofactor thiamine pyrophosphate.</text>
</comment>
<evidence type="ECO:0000256" key="16">
    <source>
        <dbReference type="ARBA" id="ARBA00022843"/>
    </source>
</evidence>
<evidence type="ECO:0000259" key="20">
    <source>
        <dbReference type="SMART" id="SM00861"/>
    </source>
</evidence>
<keyword evidence="18" id="KW-0786">Thiamine pyrophosphate</keyword>
<dbReference type="EC" id="2.2.1.1" evidence="9"/>
<dbReference type="InterPro" id="IPR033248">
    <property type="entry name" value="Transketolase_C"/>
</dbReference>
<feature type="domain" description="Transketolase-like pyrimidine-binding" evidence="20">
    <location>
        <begin position="315"/>
        <end position="479"/>
    </location>
</feature>
<evidence type="ECO:0000256" key="14">
    <source>
        <dbReference type="ARBA" id="ARBA00022837"/>
    </source>
</evidence>
<comment type="cofactor">
    <cofactor evidence="5">
        <name>thiamine diphosphate</name>
        <dbReference type="ChEBI" id="CHEBI:58937"/>
    </cofactor>
</comment>
<keyword evidence="14" id="KW-0106">Calcium</keyword>
<evidence type="ECO:0000256" key="11">
    <source>
        <dbReference type="ARBA" id="ARBA00022553"/>
    </source>
</evidence>
<evidence type="ECO:0000256" key="9">
    <source>
        <dbReference type="ARBA" id="ARBA00013152"/>
    </source>
</evidence>
<accession>A0AAD1WJ20</accession>
<comment type="cofactor">
    <cofactor evidence="1">
        <name>Ca(2+)</name>
        <dbReference type="ChEBI" id="CHEBI:29108"/>
    </cofactor>
</comment>
<dbReference type="PANTHER" id="PTHR43195">
    <property type="entry name" value="TRANSKETOLASE"/>
    <property type="match status" value="1"/>
</dbReference>
<gene>
    <name evidence="21" type="ORF">PECUL_23A033910</name>
</gene>
<evidence type="ECO:0000256" key="2">
    <source>
        <dbReference type="ARBA" id="ARBA00001936"/>
    </source>
</evidence>
<dbReference type="EMBL" id="OW240919">
    <property type="protein sequence ID" value="CAH2313136.1"/>
    <property type="molecule type" value="Genomic_DNA"/>
</dbReference>
<dbReference type="FunFam" id="3.40.50.970:FF:000028">
    <property type="entry name" value="Transketolase isoform 1"/>
    <property type="match status" value="1"/>
</dbReference>
<keyword evidence="12" id="KW-0808">Transferase</keyword>
<protein>
    <recommendedName>
        <fullName evidence="9">transketolase</fullName>
        <ecNumber evidence="9">2.2.1.1</ecNumber>
    </recommendedName>
</protein>
<dbReference type="SUPFAM" id="SSF52922">
    <property type="entry name" value="TK C-terminal domain-like"/>
    <property type="match status" value="1"/>
</dbReference>
<keyword evidence="10" id="KW-1017">Isopeptide bond</keyword>
<dbReference type="AlphaFoldDB" id="A0AAD1WJ20"/>
<evidence type="ECO:0000256" key="3">
    <source>
        <dbReference type="ARBA" id="ARBA00001941"/>
    </source>
</evidence>
<dbReference type="GO" id="GO:0004802">
    <property type="term" value="F:transketolase activity"/>
    <property type="evidence" value="ECO:0007669"/>
    <property type="project" value="UniProtKB-EC"/>
</dbReference>
<evidence type="ECO:0000256" key="17">
    <source>
        <dbReference type="ARBA" id="ARBA00022990"/>
    </source>
</evidence>